<dbReference type="Pfam" id="PF10356">
    <property type="entry name" value="RRG7"/>
    <property type="match status" value="1"/>
</dbReference>
<dbReference type="Proteomes" id="UP001301769">
    <property type="component" value="Unassembled WGS sequence"/>
</dbReference>
<evidence type="ECO:0000256" key="1">
    <source>
        <dbReference type="ARBA" id="ARBA00004173"/>
    </source>
</evidence>
<evidence type="ECO:0000256" key="2">
    <source>
        <dbReference type="ARBA" id="ARBA00023128"/>
    </source>
</evidence>
<dbReference type="GO" id="GO:0005739">
    <property type="term" value="C:mitochondrion"/>
    <property type="evidence" value="ECO:0007669"/>
    <property type="project" value="UniProtKB-SubCell"/>
</dbReference>
<organism evidence="3 4">
    <name type="scientific">Rhypophila decipiens</name>
    <dbReference type="NCBI Taxonomy" id="261697"/>
    <lineage>
        <taxon>Eukaryota</taxon>
        <taxon>Fungi</taxon>
        <taxon>Dikarya</taxon>
        <taxon>Ascomycota</taxon>
        <taxon>Pezizomycotina</taxon>
        <taxon>Sordariomycetes</taxon>
        <taxon>Sordariomycetidae</taxon>
        <taxon>Sordariales</taxon>
        <taxon>Naviculisporaceae</taxon>
        <taxon>Rhypophila</taxon>
    </lineage>
</organism>
<keyword evidence="4" id="KW-1185">Reference proteome</keyword>
<comment type="caution">
    <text evidence="3">The sequence shown here is derived from an EMBL/GenBank/DDBJ whole genome shotgun (WGS) entry which is preliminary data.</text>
</comment>
<dbReference type="AlphaFoldDB" id="A0AAN6Y5F3"/>
<dbReference type="EMBL" id="MU858143">
    <property type="protein sequence ID" value="KAK4211696.1"/>
    <property type="molecule type" value="Genomic_DNA"/>
</dbReference>
<accession>A0AAN6Y5F3</accession>
<reference evidence="3" key="1">
    <citation type="journal article" date="2023" name="Mol. Phylogenet. Evol.">
        <title>Genome-scale phylogeny and comparative genomics of the fungal order Sordariales.</title>
        <authorList>
            <person name="Hensen N."/>
            <person name="Bonometti L."/>
            <person name="Westerberg I."/>
            <person name="Brannstrom I.O."/>
            <person name="Guillou S."/>
            <person name="Cros-Aarteil S."/>
            <person name="Calhoun S."/>
            <person name="Haridas S."/>
            <person name="Kuo A."/>
            <person name="Mondo S."/>
            <person name="Pangilinan J."/>
            <person name="Riley R."/>
            <person name="LaButti K."/>
            <person name="Andreopoulos B."/>
            <person name="Lipzen A."/>
            <person name="Chen C."/>
            <person name="Yan M."/>
            <person name="Daum C."/>
            <person name="Ng V."/>
            <person name="Clum A."/>
            <person name="Steindorff A."/>
            <person name="Ohm R.A."/>
            <person name="Martin F."/>
            <person name="Silar P."/>
            <person name="Natvig D.O."/>
            <person name="Lalanne C."/>
            <person name="Gautier V."/>
            <person name="Ament-Velasquez S.L."/>
            <person name="Kruys A."/>
            <person name="Hutchinson M.I."/>
            <person name="Powell A.J."/>
            <person name="Barry K."/>
            <person name="Miller A.N."/>
            <person name="Grigoriev I.V."/>
            <person name="Debuchy R."/>
            <person name="Gladieux P."/>
            <person name="Hiltunen Thoren M."/>
            <person name="Johannesson H."/>
        </authorList>
    </citation>
    <scope>NUCLEOTIDE SEQUENCE</scope>
    <source>
        <strain evidence="3">PSN293</strain>
    </source>
</reference>
<protein>
    <submittedName>
        <fullName evidence="3">Uncharacterized protein</fullName>
    </submittedName>
</protein>
<reference evidence="3" key="2">
    <citation type="submission" date="2023-05" db="EMBL/GenBank/DDBJ databases">
        <authorList>
            <consortium name="Lawrence Berkeley National Laboratory"/>
            <person name="Steindorff A."/>
            <person name="Hensen N."/>
            <person name="Bonometti L."/>
            <person name="Westerberg I."/>
            <person name="Brannstrom I.O."/>
            <person name="Guillou S."/>
            <person name="Cros-Aarteil S."/>
            <person name="Calhoun S."/>
            <person name="Haridas S."/>
            <person name="Kuo A."/>
            <person name="Mondo S."/>
            <person name="Pangilinan J."/>
            <person name="Riley R."/>
            <person name="Labutti K."/>
            <person name="Andreopoulos B."/>
            <person name="Lipzen A."/>
            <person name="Chen C."/>
            <person name="Yanf M."/>
            <person name="Daum C."/>
            <person name="Ng V."/>
            <person name="Clum A."/>
            <person name="Ohm R."/>
            <person name="Martin F."/>
            <person name="Silar P."/>
            <person name="Natvig D."/>
            <person name="Lalanne C."/>
            <person name="Gautier V."/>
            <person name="Ament-Velasquez S.L."/>
            <person name="Kruys A."/>
            <person name="Hutchinson M.I."/>
            <person name="Powell A.J."/>
            <person name="Barry K."/>
            <person name="Miller A.N."/>
            <person name="Grigoriev I.V."/>
            <person name="Debuchy R."/>
            <person name="Gladieux P."/>
            <person name="Thoren M.H."/>
            <person name="Johannesson H."/>
        </authorList>
    </citation>
    <scope>NUCLEOTIDE SEQUENCE</scope>
    <source>
        <strain evidence="3">PSN293</strain>
    </source>
</reference>
<sequence length="306" mass="33303">MLIRASYRMFQIALRPLGNTKTSQSLLLHNPSRAAAVRHLSAEQFPTDDPEESSITTGAGSAAALDKIPSLQPTPTRTIPNLEYPVSKSAFHNDLQSFLQYVERVGLAKSSTVFVGTHFEYTVAATLALYGFFLRRIGGVSDAGVDLLGTWSIPLSSPLTEQPQQEQETQPERRPPLRVIIQCKVTPNPRPGLIRELEGAFIGAPAGWRMTSPSSGDGVLGILVLDKPATKGIREAMGRSRWPMGFVYCSKEGVVEQFLWNERAVAQGLEGLGAVKRYAPQGQQVALTFKGRILRCVLPSGTEGSE</sequence>
<proteinExistence type="predicted"/>
<gene>
    <name evidence="3" type="ORF">QBC37DRAFT_426446</name>
</gene>
<dbReference type="InterPro" id="IPR018828">
    <property type="entry name" value="RRG7"/>
</dbReference>
<keyword evidence="2" id="KW-0496">Mitochondrion</keyword>
<comment type="subcellular location">
    <subcellularLocation>
        <location evidence="1">Mitochondrion</location>
    </subcellularLocation>
</comment>
<dbReference type="PANTHER" id="PTHR28133">
    <property type="entry name" value="REQUIRED FOR RESPIRATORY GROWTH PROTEIN 7, MITOCHONDRIAL"/>
    <property type="match status" value="1"/>
</dbReference>
<dbReference type="PANTHER" id="PTHR28133:SF1">
    <property type="entry name" value="REQUIRED FOR RESPIRATORY GROWTH PROTEIN 7, MITOCHONDRIAL"/>
    <property type="match status" value="1"/>
</dbReference>
<evidence type="ECO:0000313" key="3">
    <source>
        <dbReference type="EMBL" id="KAK4211696.1"/>
    </source>
</evidence>
<evidence type="ECO:0000313" key="4">
    <source>
        <dbReference type="Proteomes" id="UP001301769"/>
    </source>
</evidence>
<name>A0AAN6Y5F3_9PEZI</name>